<evidence type="ECO:0008006" key="4">
    <source>
        <dbReference type="Google" id="ProtNLM"/>
    </source>
</evidence>
<name>A0A1T4THN6_9BACT</name>
<accession>A0A1T4THN6</accession>
<evidence type="ECO:0000256" key="1">
    <source>
        <dbReference type="SAM" id="Phobius"/>
    </source>
</evidence>
<proteinExistence type="predicted"/>
<dbReference type="OrthoDB" id="669525at2"/>
<keyword evidence="3" id="KW-1185">Reference proteome</keyword>
<keyword evidence="1" id="KW-0472">Membrane</keyword>
<sequence length="149" mass="16902">MRSLQKYLPVILLGILLFAGWHQEWWKGSDKKASAPITDKPVVTPSGRMSANVSEGLLNRQARLEYTKHAICRMDCRHVTREEVQEILSTGRINPEKSNPNDQPCPTYALEGYSHEGQHLRIVFAPCDPQHAKVITCIDLEKDWSCSCD</sequence>
<keyword evidence="1" id="KW-1133">Transmembrane helix</keyword>
<reference evidence="3" key="1">
    <citation type="submission" date="2017-02" db="EMBL/GenBank/DDBJ databases">
        <authorList>
            <person name="Varghese N."/>
            <person name="Submissions S."/>
        </authorList>
    </citation>
    <scope>NUCLEOTIDE SEQUENCE [LARGE SCALE GENOMIC DNA]</scope>
    <source>
        <strain evidence="3">DSM 22224</strain>
    </source>
</reference>
<dbReference type="Pfam" id="PF14076">
    <property type="entry name" value="DUF4258"/>
    <property type="match status" value="1"/>
</dbReference>
<evidence type="ECO:0000313" key="2">
    <source>
        <dbReference type="EMBL" id="SKA39818.1"/>
    </source>
</evidence>
<dbReference type="STRING" id="634771.SAMN04488128_10567"/>
<gene>
    <name evidence="2" type="ORF">SAMN04488128_10567</name>
</gene>
<evidence type="ECO:0000313" key="3">
    <source>
        <dbReference type="Proteomes" id="UP000190367"/>
    </source>
</evidence>
<dbReference type="Proteomes" id="UP000190367">
    <property type="component" value="Unassembled WGS sequence"/>
</dbReference>
<feature type="transmembrane region" description="Helical" evidence="1">
    <location>
        <begin position="6"/>
        <end position="22"/>
    </location>
</feature>
<dbReference type="EMBL" id="FUWZ01000005">
    <property type="protein sequence ID" value="SKA39818.1"/>
    <property type="molecule type" value="Genomic_DNA"/>
</dbReference>
<organism evidence="2 3">
    <name type="scientific">Chitinophaga eiseniae</name>
    <dbReference type="NCBI Taxonomy" id="634771"/>
    <lineage>
        <taxon>Bacteria</taxon>
        <taxon>Pseudomonadati</taxon>
        <taxon>Bacteroidota</taxon>
        <taxon>Chitinophagia</taxon>
        <taxon>Chitinophagales</taxon>
        <taxon>Chitinophagaceae</taxon>
        <taxon>Chitinophaga</taxon>
    </lineage>
</organism>
<dbReference type="AlphaFoldDB" id="A0A1T4THN6"/>
<dbReference type="RefSeq" id="WP_078671884.1">
    <property type="nucleotide sequence ID" value="NZ_FUWZ01000005.1"/>
</dbReference>
<dbReference type="InterPro" id="IPR025354">
    <property type="entry name" value="DUF4258"/>
</dbReference>
<protein>
    <recommendedName>
        <fullName evidence="4">DUF4258 domain-containing protein</fullName>
    </recommendedName>
</protein>
<keyword evidence="1" id="KW-0812">Transmembrane</keyword>